<reference evidence="1 2" key="1">
    <citation type="submission" date="2015-02" db="EMBL/GenBank/DDBJ databases">
        <title>Genome Sequence of Jannaschia aquimarina DSM28248, a member of the Roseobacter clade.</title>
        <authorList>
            <person name="Voget S."/>
            <person name="Daniel R."/>
        </authorList>
    </citation>
    <scope>NUCLEOTIDE SEQUENCE [LARGE SCALE GENOMIC DNA]</scope>
    <source>
        <strain evidence="1 2">GSW-M26</strain>
    </source>
</reference>
<accession>A0A0D1ER91</accession>
<evidence type="ECO:0008006" key="3">
    <source>
        <dbReference type="Google" id="ProtNLM"/>
    </source>
</evidence>
<dbReference type="STRING" id="935700.jaqu_00890"/>
<comment type="caution">
    <text evidence="1">The sequence shown here is derived from an EMBL/GenBank/DDBJ whole genome shotgun (WGS) entry which is preliminary data.</text>
</comment>
<proteinExistence type="predicted"/>
<evidence type="ECO:0000313" key="1">
    <source>
        <dbReference type="EMBL" id="KIT18155.1"/>
    </source>
</evidence>
<organism evidence="1 2">
    <name type="scientific">Jannaschia aquimarina</name>
    <dbReference type="NCBI Taxonomy" id="935700"/>
    <lineage>
        <taxon>Bacteria</taxon>
        <taxon>Pseudomonadati</taxon>
        <taxon>Pseudomonadota</taxon>
        <taxon>Alphaproteobacteria</taxon>
        <taxon>Rhodobacterales</taxon>
        <taxon>Roseobacteraceae</taxon>
        <taxon>Jannaschia</taxon>
    </lineage>
</organism>
<evidence type="ECO:0000313" key="2">
    <source>
        <dbReference type="Proteomes" id="UP000032232"/>
    </source>
</evidence>
<dbReference type="AlphaFoldDB" id="A0A0D1ER91"/>
<sequence length="354" mass="38348">MRILAVTTLRDEGPFLLDWLAHHRAIGVTDVLAFTNDCRDGTEALADALSPAGLVHVPQGAIRGRDGPTPQWRALAAAWDHPLRAACDWALAIDTDEYVCQVGGSLPDLIAGMPGAQAIALPWRLFGNSGRFEAGQGATPARFRRAAPEAVAYPVLASFFKTLFDLRGPFTGFGVHRPRQAGPPVFHDETGARRDDLAGRPGRILLWRGGRAAQGRRVQLNHYSVRSVEEFLVKSVRGLPNRTSKAIDLTYWVERNFNTVEDSSFDPHLPALEAETARLRALPGVAEAEAASRAWHQAELGRILSTEEGVRLAGRLAMAPSSVVPPPDQLGRLLALTRATHGSKSGDGHARDPE</sequence>
<dbReference type="PATRIC" id="fig|935700.4.peg.93"/>
<keyword evidence="2" id="KW-1185">Reference proteome</keyword>
<gene>
    <name evidence="1" type="ORF">jaqu_00890</name>
</gene>
<dbReference type="Pfam" id="PF13704">
    <property type="entry name" value="Glyco_tranf_2_4"/>
    <property type="match status" value="1"/>
</dbReference>
<dbReference type="EMBL" id="JYFE01000003">
    <property type="protein sequence ID" value="KIT18155.1"/>
    <property type="molecule type" value="Genomic_DNA"/>
</dbReference>
<protein>
    <recommendedName>
        <fullName evidence="3">Glycosyl transferase family 2</fullName>
    </recommendedName>
</protein>
<dbReference type="Proteomes" id="UP000032232">
    <property type="component" value="Unassembled WGS sequence"/>
</dbReference>
<name>A0A0D1ER91_9RHOB</name>